<reference evidence="4" key="1">
    <citation type="journal article" date="2019" name="bioRxiv">
        <title>The Genome of the Zebra Mussel, Dreissena polymorpha: A Resource for Invasive Species Research.</title>
        <authorList>
            <person name="McCartney M.A."/>
            <person name="Auch B."/>
            <person name="Kono T."/>
            <person name="Mallez S."/>
            <person name="Zhang Y."/>
            <person name="Obille A."/>
            <person name="Becker A."/>
            <person name="Abrahante J.E."/>
            <person name="Garbe J."/>
            <person name="Badalamenti J.P."/>
            <person name="Herman A."/>
            <person name="Mangelson H."/>
            <person name="Liachko I."/>
            <person name="Sullivan S."/>
            <person name="Sone E.D."/>
            <person name="Koren S."/>
            <person name="Silverstein K.A.T."/>
            <person name="Beckman K.B."/>
            <person name="Gohl D.M."/>
        </authorList>
    </citation>
    <scope>NUCLEOTIDE SEQUENCE</scope>
    <source>
        <strain evidence="4">Duluth1</strain>
        <tissue evidence="4">Whole animal</tissue>
    </source>
</reference>
<name>A0A9D4KNQ1_DREPO</name>
<comment type="caution">
    <text evidence="4">The sequence shown here is derived from an EMBL/GenBank/DDBJ whole genome shotgun (WGS) entry which is preliminary data.</text>
</comment>
<reference evidence="4" key="2">
    <citation type="submission" date="2020-11" db="EMBL/GenBank/DDBJ databases">
        <authorList>
            <person name="McCartney M.A."/>
            <person name="Auch B."/>
            <person name="Kono T."/>
            <person name="Mallez S."/>
            <person name="Becker A."/>
            <person name="Gohl D.M."/>
            <person name="Silverstein K.A.T."/>
            <person name="Koren S."/>
            <person name="Bechman K.B."/>
            <person name="Herman A."/>
            <person name="Abrahante J.E."/>
            <person name="Garbe J."/>
        </authorList>
    </citation>
    <scope>NUCLEOTIDE SEQUENCE</scope>
    <source>
        <strain evidence="4">Duluth1</strain>
        <tissue evidence="4">Whole animal</tissue>
    </source>
</reference>
<evidence type="ECO:0000313" key="4">
    <source>
        <dbReference type="EMBL" id="KAH3843307.1"/>
    </source>
</evidence>
<dbReference type="SUPFAM" id="SSF57997">
    <property type="entry name" value="Tropomyosin"/>
    <property type="match status" value="1"/>
</dbReference>
<keyword evidence="5" id="KW-1185">Reference proteome</keyword>
<feature type="coiled-coil region" evidence="1">
    <location>
        <begin position="230"/>
        <end position="359"/>
    </location>
</feature>
<organism evidence="4 5">
    <name type="scientific">Dreissena polymorpha</name>
    <name type="common">Zebra mussel</name>
    <name type="synonym">Mytilus polymorpha</name>
    <dbReference type="NCBI Taxonomy" id="45954"/>
    <lineage>
        <taxon>Eukaryota</taxon>
        <taxon>Metazoa</taxon>
        <taxon>Spiralia</taxon>
        <taxon>Lophotrochozoa</taxon>
        <taxon>Mollusca</taxon>
        <taxon>Bivalvia</taxon>
        <taxon>Autobranchia</taxon>
        <taxon>Heteroconchia</taxon>
        <taxon>Euheterodonta</taxon>
        <taxon>Imparidentia</taxon>
        <taxon>Neoheterodontei</taxon>
        <taxon>Myida</taxon>
        <taxon>Dreissenoidea</taxon>
        <taxon>Dreissenidae</taxon>
        <taxon>Dreissena</taxon>
    </lineage>
</organism>
<proteinExistence type="predicted"/>
<protein>
    <recommendedName>
        <fullName evidence="3">Mitochondria-eating protein C-terminal domain-containing protein</fullName>
    </recommendedName>
</protein>
<gene>
    <name evidence="4" type="ORF">DPMN_116821</name>
</gene>
<accession>A0A9D4KNQ1</accession>
<dbReference type="Gene3D" id="1.10.287.1490">
    <property type="match status" value="1"/>
</dbReference>
<evidence type="ECO:0000256" key="2">
    <source>
        <dbReference type="SAM" id="MobiDB-lite"/>
    </source>
</evidence>
<dbReference type="Proteomes" id="UP000828390">
    <property type="component" value="Unassembled WGS sequence"/>
</dbReference>
<feature type="compositionally biased region" description="Basic and acidic residues" evidence="2">
    <location>
        <begin position="55"/>
        <end position="69"/>
    </location>
</feature>
<evidence type="ECO:0000313" key="5">
    <source>
        <dbReference type="Proteomes" id="UP000828390"/>
    </source>
</evidence>
<sequence>MADEDDTGTSALKDNPQDTIAVEDVALKAHEQLTEEWVHLKQSETQDDTQPIKARSNDDEYSDRTETRENALPLSIPDDLLRLVDDLMSRLIKLENQDRRISKLEDLVKGIQSPIEVKEDLDKIEIETGRTDGALHKQDNLQSEDIEKVPPRLEEFQQIQNLEERIRTLEDLIRPQIVHSDVVEKIDQNDMEIERIDGTLNRQEQLNAEEIKILRQWIQETPWQIQFADQRGINNRIKELETEMEKVTKERDNLKSLNAQVIPEVKHLRKEQDKINRENNELNETINLLKNDLLNNQKALKTARKQLSNTERILDDSRRTHNHMKAELEEKVASLEKQLNTLTAERDDLKNRYSKLAGHKLTDQNPDIADLSDPNRAMKLSERFGTLYDDEWTNAFEELSDKLNVEKQEAVTFLLRCLHECWTKSQDLASDWMAALNNAFIFPIQNPEPNQDFADVRRGEGLGSKELRAIRDARRLIGPHVADMVKQHCLTQICQDEKEKLAACKPYLESCAEICWLMALADPPLYVDFTAQQGDAFDSTRYTVYEKSGTTIHYLVWPPLYASKGGGLLSKGTAATLRTIERSDHDNA</sequence>
<dbReference type="EMBL" id="JAIWYP010000004">
    <property type="protein sequence ID" value="KAH3843307.1"/>
    <property type="molecule type" value="Genomic_DNA"/>
</dbReference>
<dbReference type="InterPro" id="IPR031981">
    <property type="entry name" value="MIEAP_C"/>
</dbReference>
<dbReference type="AlphaFoldDB" id="A0A9D4KNQ1"/>
<feature type="domain" description="Mitochondria-eating protein C-terminal" evidence="3">
    <location>
        <begin position="377"/>
        <end position="576"/>
    </location>
</feature>
<evidence type="ECO:0000259" key="3">
    <source>
        <dbReference type="Pfam" id="PF16026"/>
    </source>
</evidence>
<dbReference type="Pfam" id="PF16026">
    <property type="entry name" value="MIEAP"/>
    <property type="match status" value="1"/>
</dbReference>
<evidence type="ECO:0000256" key="1">
    <source>
        <dbReference type="SAM" id="Coils"/>
    </source>
</evidence>
<keyword evidence="1" id="KW-0175">Coiled coil</keyword>
<dbReference type="OrthoDB" id="6123715at2759"/>
<feature type="region of interest" description="Disordered" evidence="2">
    <location>
        <begin position="38"/>
        <end position="70"/>
    </location>
</feature>